<feature type="region of interest" description="Disordered" evidence="5">
    <location>
        <begin position="214"/>
        <end position="279"/>
    </location>
</feature>
<evidence type="ECO:0000256" key="5">
    <source>
        <dbReference type="SAM" id="MobiDB-lite"/>
    </source>
</evidence>
<dbReference type="GO" id="GO:0007165">
    <property type="term" value="P:signal transduction"/>
    <property type="evidence" value="ECO:0007669"/>
    <property type="project" value="InterPro"/>
</dbReference>
<gene>
    <name evidence="7" type="ORF">Cni_G24343</name>
</gene>
<feature type="region of interest" description="Disordered" evidence="5">
    <location>
        <begin position="293"/>
        <end position="316"/>
    </location>
</feature>
<protein>
    <recommendedName>
        <fullName evidence="4">Ninja-family protein</fullName>
    </recommendedName>
    <alternativeName>
        <fullName evidence="4">ABI-binding protein</fullName>
    </alternativeName>
</protein>
<proteinExistence type="inferred from homology"/>
<dbReference type="AlphaFoldDB" id="A0AAQ3KXV2"/>
<keyword evidence="3 4" id="KW-0539">Nucleus</keyword>
<keyword evidence="8" id="KW-1185">Reference proteome</keyword>
<evidence type="ECO:0000256" key="3">
    <source>
        <dbReference type="ARBA" id="ARBA00023242"/>
    </source>
</evidence>
<sequence length="370" mass="39038">MEFLDAIQNPLADEADGVDLTLSLSVGGNVTKSTNMRSSDGSGHRRRKRKAADEFRKNAMFDSGAGAASADDMAALHAKQSKARDRAVREDGEAFSGDHLKSGSGLDGGNRNQLPSIHHSPNPNSHANAFVHPPFPMMYPYHQVQCVAMPNGSGFPCVVPFWAPAAASVADGAQRFEGNVHQPMAFRSFAGPATTSSCPSNACSNASKGIASAEVENTGSSSSEISSHRSRPIQGGSSSSIDSKSNSISSPRNAEEKRSEAPLREEGTDKLLPSAAQSCNSVSKLNKRIKVADERTGNSSTLLRMPPRVSTTGDGPNGRTIDGFLHVCSKSEISIVCVCHGSSFTPAEFVKHAGGTNISQALRQIVMVRT</sequence>
<name>A0AAQ3KXV2_9LILI</name>
<evidence type="ECO:0000313" key="8">
    <source>
        <dbReference type="Proteomes" id="UP001327560"/>
    </source>
</evidence>
<evidence type="ECO:0000259" key="6">
    <source>
        <dbReference type="Pfam" id="PF16135"/>
    </source>
</evidence>
<dbReference type="InterPro" id="IPR032308">
    <property type="entry name" value="TDBD"/>
</dbReference>
<feature type="compositionally biased region" description="Polar residues" evidence="5">
    <location>
        <begin position="26"/>
        <end position="41"/>
    </location>
</feature>
<comment type="function">
    <text evidence="4">Acts as a negative regulator of abscisic acid (ABA) response.</text>
</comment>
<dbReference type="Pfam" id="PF16135">
    <property type="entry name" value="TDBD"/>
    <property type="match status" value="1"/>
</dbReference>
<feature type="compositionally biased region" description="Polar residues" evidence="5">
    <location>
        <begin position="110"/>
        <end position="125"/>
    </location>
</feature>
<dbReference type="InterPro" id="IPR031307">
    <property type="entry name" value="Ninja_fam"/>
</dbReference>
<accession>A0AAQ3KXV2</accession>
<organism evidence="7 8">
    <name type="scientific">Canna indica</name>
    <name type="common">Indian-shot</name>
    <dbReference type="NCBI Taxonomy" id="4628"/>
    <lineage>
        <taxon>Eukaryota</taxon>
        <taxon>Viridiplantae</taxon>
        <taxon>Streptophyta</taxon>
        <taxon>Embryophyta</taxon>
        <taxon>Tracheophyta</taxon>
        <taxon>Spermatophyta</taxon>
        <taxon>Magnoliopsida</taxon>
        <taxon>Liliopsida</taxon>
        <taxon>Zingiberales</taxon>
        <taxon>Cannaceae</taxon>
        <taxon>Canna</taxon>
    </lineage>
</organism>
<evidence type="ECO:0000256" key="1">
    <source>
        <dbReference type="ARBA" id="ARBA00004123"/>
    </source>
</evidence>
<dbReference type="EMBL" id="CP136897">
    <property type="protein sequence ID" value="WOL15562.1"/>
    <property type="molecule type" value="Genomic_DNA"/>
</dbReference>
<comment type="subcellular location">
    <subcellularLocation>
        <location evidence="1 4">Nucleus</location>
    </subcellularLocation>
</comment>
<feature type="region of interest" description="Disordered" evidence="5">
    <location>
        <begin position="26"/>
        <end position="58"/>
    </location>
</feature>
<evidence type="ECO:0000313" key="7">
    <source>
        <dbReference type="EMBL" id="WOL15562.1"/>
    </source>
</evidence>
<evidence type="ECO:0000256" key="4">
    <source>
        <dbReference type="RuleBase" id="RU369029"/>
    </source>
</evidence>
<dbReference type="GO" id="GO:0045892">
    <property type="term" value="P:negative regulation of DNA-templated transcription"/>
    <property type="evidence" value="ECO:0007669"/>
    <property type="project" value="TreeGrafter"/>
</dbReference>
<reference evidence="7 8" key="1">
    <citation type="submission" date="2023-10" db="EMBL/GenBank/DDBJ databases">
        <title>Chromosome-scale genome assembly provides insights into flower coloration mechanisms of Canna indica.</title>
        <authorList>
            <person name="Li C."/>
        </authorList>
    </citation>
    <scope>NUCLEOTIDE SEQUENCE [LARGE SCALE GENOMIC DNA]</scope>
    <source>
        <tissue evidence="7">Flower</tissue>
    </source>
</reference>
<feature type="compositionally biased region" description="Basic and acidic residues" evidence="5">
    <location>
        <begin position="82"/>
        <end position="101"/>
    </location>
</feature>
<dbReference type="Proteomes" id="UP001327560">
    <property type="component" value="Chromosome 8"/>
</dbReference>
<feature type="domain" description="Tify" evidence="6">
    <location>
        <begin position="334"/>
        <end position="367"/>
    </location>
</feature>
<comment type="similarity">
    <text evidence="2 4">Belongs to the Ninja family.</text>
</comment>
<evidence type="ECO:0000256" key="2">
    <source>
        <dbReference type="ARBA" id="ARBA00006081"/>
    </source>
</evidence>
<dbReference type="PANTHER" id="PTHR31413">
    <property type="entry name" value="AFP HOMOLOG 2"/>
    <property type="match status" value="1"/>
</dbReference>
<feature type="region of interest" description="Disordered" evidence="5">
    <location>
        <begin position="72"/>
        <end position="125"/>
    </location>
</feature>
<dbReference type="GO" id="GO:0005634">
    <property type="term" value="C:nucleus"/>
    <property type="evidence" value="ECO:0007669"/>
    <property type="project" value="UniProtKB-SubCell"/>
</dbReference>
<dbReference type="PANTHER" id="PTHR31413:SF31">
    <property type="entry name" value="NINJA-FAMILY PROTEIN AFP3"/>
    <property type="match status" value="1"/>
</dbReference>
<feature type="compositionally biased region" description="Low complexity" evidence="5">
    <location>
        <begin position="237"/>
        <end position="250"/>
    </location>
</feature>
<feature type="compositionally biased region" description="Basic and acidic residues" evidence="5">
    <location>
        <begin position="253"/>
        <end position="269"/>
    </location>
</feature>